<organism evidence="3">
    <name type="scientific">hydrothermal vent metagenome</name>
    <dbReference type="NCBI Taxonomy" id="652676"/>
    <lineage>
        <taxon>unclassified sequences</taxon>
        <taxon>metagenomes</taxon>
        <taxon>ecological metagenomes</taxon>
    </lineage>
</organism>
<protein>
    <submittedName>
        <fullName evidence="3">ATP-dependent Clp protease adaptor protein ClpS</fullName>
    </submittedName>
</protein>
<evidence type="ECO:0000259" key="2">
    <source>
        <dbReference type="Pfam" id="PF02617"/>
    </source>
</evidence>
<dbReference type="HAMAP" id="MF_00302">
    <property type="entry name" value="ClpS"/>
    <property type="match status" value="1"/>
</dbReference>
<dbReference type="PANTHER" id="PTHR33473">
    <property type="entry name" value="ATP-DEPENDENT CLP PROTEASE ADAPTER PROTEIN CLPS1, CHLOROPLASTIC"/>
    <property type="match status" value="1"/>
</dbReference>
<dbReference type="Gene3D" id="3.30.1390.10">
    <property type="match status" value="1"/>
</dbReference>
<dbReference type="PANTHER" id="PTHR33473:SF19">
    <property type="entry name" value="ATP-DEPENDENT CLP PROTEASE ADAPTER PROTEIN CLPS"/>
    <property type="match status" value="1"/>
</dbReference>
<accession>A0A3B0XNB7</accession>
<keyword evidence="3" id="KW-0378">Hydrolase</keyword>
<dbReference type="GO" id="GO:0030163">
    <property type="term" value="P:protein catabolic process"/>
    <property type="evidence" value="ECO:0007669"/>
    <property type="project" value="InterPro"/>
</dbReference>
<sequence length="107" mass="12224">MSNHETEQDDDDGLAVAPAKPKLKPPQRYRVLLLNDDYTPMEFVVQILTGFFGMNQEQATQVMLLVHTKGQAVCGEFSFQIAETKVEQVNDYSRQHQHPLLCTMEEL</sequence>
<evidence type="ECO:0000256" key="1">
    <source>
        <dbReference type="SAM" id="MobiDB-lite"/>
    </source>
</evidence>
<feature type="domain" description="Adaptor protein ClpS core" evidence="2">
    <location>
        <begin position="24"/>
        <end position="103"/>
    </location>
</feature>
<dbReference type="GO" id="GO:0006508">
    <property type="term" value="P:proteolysis"/>
    <property type="evidence" value="ECO:0007669"/>
    <property type="project" value="UniProtKB-KW"/>
</dbReference>
<dbReference type="EMBL" id="UOFH01000292">
    <property type="protein sequence ID" value="VAW64652.1"/>
    <property type="molecule type" value="Genomic_DNA"/>
</dbReference>
<evidence type="ECO:0000313" key="3">
    <source>
        <dbReference type="EMBL" id="VAW64652.1"/>
    </source>
</evidence>
<dbReference type="AlphaFoldDB" id="A0A3B0XNB7"/>
<feature type="region of interest" description="Disordered" evidence="1">
    <location>
        <begin position="1"/>
        <end position="21"/>
    </location>
</feature>
<dbReference type="FunFam" id="3.30.1390.10:FF:000002">
    <property type="entry name" value="ATP-dependent Clp protease adapter protein ClpS"/>
    <property type="match status" value="1"/>
</dbReference>
<proteinExistence type="inferred from homology"/>
<dbReference type="SUPFAM" id="SSF54736">
    <property type="entry name" value="ClpS-like"/>
    <property type="match status" value="1"/>
</dbReference>
<dbReference type="InterPro" id="IPR003769">
    <property type="entry name" value="ClpS_core"/>
</dbReference>
<dbReference type="NCBIfam" id="NF000669">
    <property type="entry name" value="PRK00033.1-2"/>
    <property type="match status" value="1"/>
</dbReference>
<dbReference type="InterPro" id="IPR022935">
    <property type="entry name" value="ClpS"/>
</dbReference>
<name>A0A3B0XNB7_9ZZZZ</name>
<dbReference type="GO" id="GO:0008233">
    <property type="term" value="F:peptidase activity"/>
    <property type="evidence" value="ECO:0007669"/>
    <property type="project" value="UniProtKB-KW"/>
</dbReference>
<dbReference type="NCBIfam" id="NF000672">
    <property type="entry name" value="PRK00033.1-5"/>
    <property type="match status" value="1"/>
</dbReference>
<dbReference type="InterPro" id="IPR014719">
    <property type="entry name" value="Ribosomal_bL12_C/ClpS-like"/>
</dbReference>
<keyword evidence="3" id="KW-0645">Protease</keyword>
<dbReference type="Pfam" id="PF02617">
    <property type="entry name" value="ClpS"/>
    <property type="match status" value="1"/>
</dbReference>
<reference evidence="3" key="1">
    <citation type="submission" date="2018-06" db="EMBL/GenBank/DDBJ databases">
        <authorList>
            <person name="Zhirakovskaya E."/>
        </authorList>
    </citation>
    <scope>NUCLEOTIDE SEQUENCE</scope>
</reference>
<gene>
    <name evidence="3" type="ORF">MNBD_GAMMA08-2354</name>
</gene>